<evidence type="ECO:0000259" key="8">
    <source>
        <dbReference type="Pfam" id="PF02866"/>
    </source>
</evidence>
<dbReference type="HOGENOM" id="CLU_045401_1_2_14"/>
<name>A0A059XZN7_MYCBV</name>
<comment type="similarity">
    <text evidence="1">Belongs to the LDH/MDH superfamily. LDH family.</text>
</comment>
<dbReference type="AlphaFoldDB" id="A0A059XZN7"/>
<dbReference type="PANTHER" id="PTHR43128:SF16">
    <property type="entry name" value="L-LACTATE DEHYDROGENASE"/>
    <property type="match status" value="1"/>
</dbReference>
<feature type="binding site" evidence="5">
    <location>
        <position position="33"/>
    </location>
    <ligand>
        <name>NAD(+)</name>
        <dbReference type="ChEBI" id="CHEBI:57540"/>
    </ligand>
</feature>
<dbReference type="PIRSF" id="PIRSF000102">
    <property type="entry name" value="Lac_mal_DH"/>
    <property type="match status" value="1"/>
</dbReference>
<protein>
    <submittedName>
        <fullName evidence="9">L-lactate dehydrogenase</fullName>
    </submittedName>
</protein>
<proteinExistence type="inferred from homology"/>
<feature type="binding site" evidence="5">
    <location>
        <position position="97"/>
    </location>
    <ligand>
        <name>NAD(+)</name>
        <dbReference type="ChEBI" id="CHEBI:57540"/>
    </ligand>
</feature>
<gene>
    <name evidence="9" type="ORF">K668_02640</name>
</gene>
<dbReference type="Gene3D" id="3.40.50.720">
    <property type="entry name" value="NAD(P)-binding Rossmann-like Domain"/>
    <property type="match status" value="1"/>
</dbReference>
<dbReference type="Pfam" id="PF00056">
    <property type="entry name" value="Ldh_1_N"/>
    <property type="match status" value="1"/>
</dbReference>
<dbReference type="Proteomes" id="UP000027182">
    <property type="component" value="Chromosome"/>
</dbReference>
<keyword evidence="3 5" id="KW-0520">NAD</keyword>
<evidence type="ECO:0000256" key="1">
    <source>
        <dbReference type="ARBA" id="ARBA00006054"/>
    </source>
</evidence>
<feature type="active site" description="Proton acceptor" evidence="4">
    <location>
        <position position="177"/>
    </location>
</feature>
<evidence type="ECO:0000256" key="4">
    <source>
        <dbReference type="PIRSR" id="PIRSR000102-1"/>
    </source>
</evidence>
<evidence type="ECO:0000256" key="2">
    <source>
        <dbReference type="ARBA" id="ARBA00023002"/>
    </source>
</evidence>
<evidence type="ECO:0000313" key="10">
    <source>
        <dbReference type="Proteomes" id="UP000027182"/>
    </source>
</evidence>
<sequence length="323" mass="35014">MKKIIVVGLGNVGFTYINTSVARGLEAEWVLVDKNVQIAEAHAHDFEDMVSLMPRNGSTFRPGTLLEDSKDADVVVITASIPADKTFSDRMALAGANAKLMQSFAKDLDAAGFKGIVVVAANPCDVMAAAVHYGSKIPANRVISAGTNLETGRLKKMLAAKFKTSPDAIRASVLGEHGATAMIAWSTVKVGETTLEGLVESGKITKEDYEEVLKQVIAEAFYIWSRKGNTQFGIATSLFEITKAILDNRRTVMNLGVKIPEGYKHAGIYVSIPVIIGENGYEYLPFKPSLTKEEWIKFEASTEAVAKVHTDILKSIGVDIKFE</sequence>
<dbReference type="InterPro" id="IPR001236">
    <property type="entry name" value="Lactate/malate_DH_N"/>
</dbReference>
<evidence type="ECO:0000256" key="6">
    <source>
        <dbReference type="RuleBase" id="RU003369"/>
    </source>
</evidence>
<dbReference type="GO" id="GO:0006089">
    <property type="term" value="P:lactate metabolic process"/>
    <property type="evidence" value="ECO:0007669"/>
    <property type="project" value="TreeGrafter"/>
</dbReference>
<evidence type="ECO:0000256" key="3">
    <source>
        <dbReference type="ARBA" id="ARBA00023027"/>
    </source>
</evidence>
<accession>A0A059XZN7</accession>
<feature type="domain" description="Lactate/malate dehydrogenase C-terminal" evidence="8">
    <location>
        <begin position="147"/>
        <end position="306"/>
    </location>
</feature>
<evidence type="ECO:0000256" key="5">
    <source>
        <dbReference type="PIRSR" id="PIRSR000102-3"/>
    </source>
</evidence>
<dbReference type="InterPro" id="IPR001557">
    <property type="entry name" value="L-lactate/malate_DH"/>
</dbReference>
<dbReference type="InterPro" id="IPR015955">
    <property type="entry name" value="Lactate_DH/Glyco_Ohase_4_C"/>
</dbReference>
<dbReference type="SUPFAM" id="SSF51735">
    <property type="entry name" value="NAD(P)-binding Rossmann-fold domains"/>
    <property type="match status" value="1"/>
</dbReference>
<feature type="domain" description="Lactate/malate dehydrogenase N-terminal" evidence="7">
    <location>
        <begin position="3"/>
        <end position="143"/>
    </location>
</feature>
<organism evidence="9 10">
    <name type="scientific">Mycoplasmopsis bovis CQ-W70</name>
    <dbReference type="NCBI Taxonomy" id="1316930"/>
    <lineage>
        <taxon>Bacteria</taxon>
        <taxon>Bacillati</taxon>
        <taxon>Mycoplasmatota</taxon>
        <taxon>Mycoplasmoidales</taxon>
        <taxon>Metamycoplasmataceae</taxon>
        <taxon>Mycoplasmopsis</taxon>
    </lineage>
</organism>
<dbReference type="EMBL" id="CP005933">
    <property type="protein sequence ID" value="AIA34104.1"/>
    <property type="molecule type" value="Genomic_DNA"/>
</dbReference>
<feature type="binding site" evidence="5">
    <location>
        <begin position="8"/>
        <end position="13"/>
    </location>
    <ligand>
        <name>NAD(+)</name>
        <dbReference type="ChEBI" id="CHEBI:57540"/>
    </ligand>
</feature>
<dbReference type="InterPro" id="IPR022383">
    <property type="entry name" value="Lactate/malate_DH_C"/>
</dbReference>
<dbReference type="PATRIC" id="fig|1316930.3.peg.540"/>
<evidence type="ECO:0000259" key="7">
    <source>
        <dbReference type="Pfam" id="PF00056"/>
    </source>
</evidence>
<dbReference type="KEGG" id="mbq:K668_02640"/>
<evidence type="ECO:0000313" key="9">
    <source>
        <dbReference type="EMBL" id="AIA34104.1"/>
    </source>
</evidence>
<keyword evidence="2 6" id="KW-0560">Oxidoreductase</keyword>
<reference evidence="9 10" key="1">
    <citation type="submission" date="2013-04" db="EMBL/GenBank/DDBJ databases">
        <authorList>
            <person name="Lin L."/>
            <person name="Zeng Z."/>
            <person name="Xie J."/>
            <person name="Luo L."/>
            <person name="Yang Z."/>
            <person name="Liang W."/>
            <person name="Lin H."/>
            <person name="Dong C."/>
            <person name="Sun Y."/>
        </authorList>
    </citation>
    <scope>NUCLEOTIDE SEQUENCE [LARGE SCALE GENOMIC DNA]</scope>
    <source>
        <strain evidence="9 10">CQ-W70</strain>
    </source>
</reference>
<dbReference type="Pfam" id="PF02866">
    <property type="entry name" value="Ldh_1_C"/>
    <property type="match status" value="1"/>
</dbReference>
<dbReference type="Gene3D" id="3.90.110.10">
    <property type="entry name" value="Lactate dehydrogenase/glycoside hydrolase, family 4, C-terminal"/>
    <property type="match status" value="1"/>
</dbReference>
<dbReference type="SUPFAM" id="SSF56327">
    <property type="entry name" value="LDH C-terminal domain-like"/>
    <property type="match status" value="1"/>
</dbReference>
<dbReference type="RefSeq" id="WP_013954897.1">
    <property type="nucleotide sequence ID" value="NZ_CP005933.1"/>
</dbReference>
<dbReference type="PANTHER" id="PTHR43128">
    <property type="entry name" value="L-2-HYDROXYCARBOXYLATE DEHYDROGENASE (NAD(P)(+))"/>
    <property type="match status" value="1"/>
</dbReference>
<dbReference type="GO" id="GO:0004459">
    <property type="term" value="F:L-lactate dehydrogenase (NAD+) activity"/>
    <property type="evidence" value="ECO:0007669"/>
    <property type="project" value="TreeGrafter"/>
</dbReference>
<dbReference type="InterPro" id="IPR036291">
    <property type="entry name" value="NAD(P)-bd_dom_sf"/>
</dbReference>
<dbReference type="PRINTS" id="PR00086">
    <property type="entry name" value="LLDHDRGNASE"/>
</dbReference>